<dbReference type="InterPro" id="IPR011761">
    <property type="entry name" value="ATP-grasp"/>
</dbReference>
<evidence type="ECO:0000313" key="14">
    <source>
        <dbReference type="Proteomes" id="UP000295163"/>
    </source>
</evidence>
<dbReference type="SUPFAM" id="SSF56059">
    <property type="entry name" value="Glutathione synthetase ATP-binding domain-like"/>
    <property type="match status" value="1"/>
</dbReference>
<comment type="cofactor">
    <cofactor evidence="1">
        <name>biotin</name>
        <dbReference type="ChEBI" id="CHEBI:57586"/>
    </cofactor>
</comment>
<dbReference type="GO" id="GO:0046872">
    <property type="term" value="F:metal ion binding"/>
    <property type="evidence" value="ECO:0007669"/>
    <property type="project" value="InterPro"/>
</dbReference>
<dbReference type="EMBL" id="SMZT01000002">
    <property type="protein sequence ID" value="TDL44794.1"/>
    <property type="molecule type" value="Genomic_DNA"/>
</dbReference>
<dbReference type="CDD" id="cd06850">
    <property type="entry name" value="biotinyl_domain"/>
    <property type="match status" value="1"/>
</dbReference>
<proteinExistence type="predicted"/>
<dbReference type="InterPro" id="IPR000089">
    <property type="entry name" value="Biotin_lipoyl"/>
</dbReference>
<dbReference type="SUPFAM" id="SSF51246">
    <property type="entry name" value="Rudiment single hybrid motif"/>
    <property type="match status" value="1"/>
</dbReference>
<dbReference type="GeneID" id="64347153"/>
<dbReference type="InterPro" id="IPR016185">
    <property type="entry name" value="PreATP-grasp_dom_sf"/>
</dbReference>
<dbReference type="PANTHER" id="PTHR18866:SF33">
    <property type="entry name" value="METHYLCROTONOYL-COA CARBOXYLASE SUBUNIT ALPHA, MITOCHONDRIAL-RELATED"/>
    <property type="match status" value="1"/>
</dbReference>
<dbReference type="Pfam" id="PF00364">
    <property type="entry name" value="Biotin_lipoyl"/>
    <property type="match status" value="1"/>
</dbReference>
<dbReference type="Pfam" id="PF02786">
    <property type="entry name" value="CPSase_L_D2"/>
    <property type="match status" value="1"/>
</dbReference>
<dbReference type="PROSITE" id="PS50979">
    <property type="entry name" value="BC"/>
    <property type="match status" value="1"/>
</dbReference>
<dbReference type="InterPro" id="IPR005479">
    <property type="entry name" value="CPAse_ATP-bd"/>
</dbReference>
<feature type="region of interest" description="Disordered" evidence="9">
    <location>
        <begin position="678"/>
        <end position="721"/>
    </location>
</feature>
<evidence type="ECO:0000259" key="12">
    <source>
        <dbReference type="PROSITE" id="PS50979"/>
    </source>
</evidence>
<dbReference type="Pfam" id="PF21139">
    <property type="entry name" value="BT_MCC_alpha"/>
    <property type="match status" value="1"/>
</dbReference>
<evidence type="ECO:0000256" key="6">
    <source>
        <dbReference type="ARBA" id="ARBA00023267"/>
    </source>
</evidence>
<dbReference type="FunFam" id="3.30.470.20:FF:000028">
    <property type="entry name" value="Methylcrotonoyl-CoA carboxylase subunit alpha, mitochondrial"/>
    <property type="match status" value="1"/>
</dbReference>
<protein>
    <recommendedName>
        <fullName evidence="2">biotin carboxylase</fullName>
        <ecNumber evidence="2">6.3.4.14</ecNumber>
    </recommendedName>
</protein>
<feature type="domain" description="ATP-grasp" evidence="11">
    <location>
        <begin position="131"/>
        <end position="330"/>
    </location>
</feature>
<dbReference type="InterPro" id="IPR005481">
    <property type="entry name" value="BC-like_N"/>
</dbReference>
<dbReference type="PROSITE" id="PS50968">
    <property type="entry name" value="BIOTINYL_LIPOYL"/>
    <property type="match status" value="1"/>
</dbReference>
<feature type="region of interest" description="Disordered" evidence="9">
    <location>
        <begin position="481"/>
        <end position="501"/>
    </location>
</feature>
<keyword evidence="6" id="KW-0092">Biotin</keyword>
<evidence type="ECO:0000256" key="1">
    <source>
        <dbReference type="ARBA" id="ARBA00001953"/>
    </source>
</evidence>
<evidence type="ECO:0000259" key="11">
    <source>
        <dbReference type="PROSITE" id="PS50975"/>
    </source>
</evidence>
<evidence type="ECO:0000256" key="2">
    <source>
        <dbReference type="ARBA" id="ARBA00013263"/>
    </source>
</evidence>
<dbReference type="PROSITE" id="PS00866">
    <property type="entry name" value="CPSASE_1"/>
    <property type="match status" value="1"/>
</dbReference>
<evidence type="ECO:0000313" key="13">
    <source>
        <dbReference type="EMBL" id="TDL44794.1"/>
    </source>
</evidence>
<dbReference type="InterPro" id="IPR011764">
    <property type="entry name" value="Biotin_carboxylation_dom"/>
</dbReference>
<dbReference type="Pfam" id="PF02785">
    <property type="entry name" value="Biotin_carb_C"/>
    <property type="match status" value="1"/>
</dbReference>
<dbReference type="InterPro" id="IPR001882">
    <property type="entry name" value="Biotin_BS"/>
</dbReference>
<dbReference type="EC" id="6.3.4.14" evidence="2"/>
<dbReference type="Gene3D" id="2.40.50.100">
    <property type="match status" value="1"/>
</dbReference>
<organism evidence="13 14">
    <name type="scientific">Kocuria rosea</name>
    <name type="common">Deinococcus erythromyxa</name>
    <name type="synonym">Micrococcus rubens</name>
    <dbReference type="NCBI Taxonomy" id="1275"/>
    <lineage>
        <taxon>Bacteria</taxon>
        <taxon>Bacillati</taxon>
        <taxon>Actinomycetota</taxon>
        <taxon>Actinomycetes</taxon>
        <taxon>Micrococcales</taxon>
        <taxon>Micrococcaceae</taxon>
        <taxon>Kocuria</taxon>
    </lineage>
</organism>
<name>A0A4R5YN93_KOCRO</name>
<evidence type="ECO:0000256" key="5">
    <source>
        <dbReference type="ARBA" id="ARBA00022840"/>
    </source>
</evidence>
<accession>A0A4R5YN93</accession>
<dbReference type="PROSITE" id="PS00188">
    <property type="entry name" value="BIOTIN"/>
    <property type="match status" value="1"/>
</dbReference>
<comment type="pathway">
    <text evidence="7">Amino-acid degradation; L-leucine degradation.</text>
</comment>
<sequence length="721" mass="74977">MIPVTASTPPRRFDVVLVANRGEIARRVLRTLRALGIRSVAVYSEADRDAVHVREADTAVCVGPAAPAESYLRIDAVIGAARATGAQAIHPGYGFLSENAAFARACADAGIVFIGPGVEALETMGDKIRAKRHVSAAGVPTVPGVSEPGLDDDALAAAAAGMTYPILIKPSAGGGGKGMHVVAAPDELPESLATARRVAAAAFGNDTLLLEHLVESPRHIEVQVLADDHGAVVHLGERECSLQRRHQKVIEEAPSPLLDPATRERIGEAACRVARSVGYTGAGTVEFLVPAAQPGTFYFMEMNTRLQVEHPVTELVTGTDLVAQQIRVAAGEPLDLVQEDVVLTGHAVEARLYAEDPARGFLPTAGTVLALEEASGPGIRVDSALALGLSVGSDYDPLLAKVVAWGADRAQALDRLDLALADTVVLGVGTNTEYLRALLADPGVRAGVMDTTLIERRLPELEFTAPDESHFAAAAAHLARHRPADPRPAGDTGPWSRPDGWRAAGRARPAVVLAHGLEEPRRTAVDPAVRLTPLPGRPAAHLLESGGTARVVHVAAGADSVWVGEGGCAYELRVLTREDRLERSLAALERTAGPAAPELHSPMPGTVVAVPAATGDRVAEGQTVVVVEAMKMEHRLTAPTAGTAELSVRAGDRVALHQLLARVVPDVVPGGVPAPVPGAACDDVPDGAPAGTPDGTPGGAPATPGIRPQTDPRPTDQERTP</sequence>
<dbReference type="Pfam" id="PF00289">
    <property type="entry name" value="Biotin_carb_N"/>
    <property type="match status" value="1"/>
</dbReference>
<dbReference type="InterPro" id="IPR050856">
    <property type="entry name" value="Biotin_carboxylase_complex"/>
</dbReference>
<dbReference type="SUPFAM" id="SSF52440">
    <property type="entry name" value="PreATP-grasp domain"/>
    <property type="match status" value="1"/>
</dbReference>
<dbReference type="GO" id="GO:0004075">
    <property type="term" value="F:biotin carboxylase activity"/>
    <property type="evidence" value="ECO:0007669"/>
    <property type="project" value="UniProtKB-EC"/>
</dbReference>
<evidence type="ECO:0000256" key="3">
    <source>
        <dbReference type="ARBA" id="ARBA00022598"/>
    </source>
</evidence>
<dbReference type="GO" id="GO:0005524">
    <property type="term" value="F:ATP binding"/>
    <property type="evidence" value="ECO:0007669"/>
    <property type="project" value="UniProtKB-UniRule"/>
</dbReference>
<feature type="domain" description="Lipoyl-binding" evidence="10">
    <location>
        <begin position="589"/>
        <end position="664"/>
    </location>
</feature>
<dbReference type="InterPro" id="IPR011053">
    <property type="entry name" value="Single_hybrid_motif"/>
</dbReference>
<evidence type="ECO:0000259" key="10">
    <source>
        <dbReference type="PROSITE" id="PS50968"/>
    </source>
</evidence>
<reference evidence="13 14" key="1">
    <citation type="submission" date="2019-03" db="EMBL/GenBank/DDBJ databases">
        <title>Genome Sequencing and Assembly of Various Microbes Isolated from Partially Reclaimed Soil and Acid Mine Drainage (AMD) Site.</title>
        <authorList>
            <person name="Steinbock B."/>
            <person name="Bechtold R."/>
            <person name="Sevigny J.L."/>
            <person name="Thomas D."/>
            <person name="Cuthill L.R."/>
            <person name="Aveiro Johannsen E.J."/>
            <person name="Thomas K."/>
            <person name="Ghosh A."/>
        </authorList>
    </citation>
    <scope>NUCLEOTIDE SEQUENCE [LARGE SCALE GENOMIC DNA]</scope>
    <source>
        <strain evidence="13 14">S-A3</strain>
    </source>
</reference>
<keyword evidence="3" id="KW-0436">Ligase</keyword>
<dbReference type="Proteomes" id="UP000295163">
    <property type="component" value="Unassembled WGS sequence"/>
</dbReference>
<dbReference type="Gene3D" id="3.30.700.40">
    <property type="match status" value="1"/>
</dbReference>
<dbReference type="InterPro" id="IPR005482">
    <property type="entry name" value="Biotin_COase_C"/>
</dbReference>
<dbReference type="SUPFAM" id="SSF51230">
    <property type="entry name" value="Single hybrid motif"/>
    <property type="match status" value="1"/>
</dbReference>
<feature type="compositionally biased region" description="Low complexity" evidence="9">
    <location>
        <begin position="678"/>
        <end position="705"/>
    </location>
</feature>
<dbReference type="PROSITE" id="PS00867">
    <property type="entry name" value="CPSASE_2"/>
    <property type="match status" value="1"/>
</dbReference>
<feature type="domain" description="Biotin carboxylation" evidence="12">
    <location>
        <begin position="12"/>
        <end position="459"/>
    </location>
</feature>
<keyword evidence="5 8" id="KW-0067">ATP-binding</keyword>
<dbReference type="Gene3D" id="3.30.470.20">
    <property type="entry name" value="ATP-grasp fold, B domain"/>
    <property type="match status" value="1"/>
</dbReference>
<dbReference type="RefSeq" id="WP_133409866.1">
    <property type="nucleotide sequence ID" value="NZ_SMZT01000002.1"/>
</dbReference>
<dbReference type="AlphaFoldDB" id="A0A4R5YN93"/>
<dbReference type="InterPro" id="IPR048429">
    <property type="entry name" value="MCC_alpha_BT"/>
</dbReference>
<dbReference type="FunFam" id="3.40.50.20:FF:000010">
    <property type="entry name" value="Propionyl-CoA carboxylase subunit alpha"/>
    <property type="match status" value="1"/>
</dbReference>
<evidence type="ECO:0000256" key="8">
    <source>
        <dbReference type="PROSITE-ProRule" id="PRU00409"/>
    </source>
</evidence>
<comment type="caution">
    <text evidence="13">The sequence shown here is derived from an EMBL/GenBank/DDBJ whole genome shotgun (WGS) entry which is preliminary data.</text>
</comment>
<dbReference type="InterPro" id="IPR011054">
    <property type="entry name" value="Rudment_hybrid_motif"/>
</dbReference>
<evidence type="ECO:0000256" key="7">
    <source>
        <dbReference type="ARBA" id="ARBA00046317"/>
    </source>
</evidence>
<dbReference type="SMART" id="SM00878">
    <property type="entry name" value="Biotin_carb_C"/>
    <property type="match status" value="1"/>
</dbReference>
<evidence type="ECO:0000256" key="9">
    <source>
        <dbReference type="SAM" id="MobiDB-lite"/>
    </source>
</evidence>
<evidence type="ECO:0000256" key="4">
    <source>
        <dbReference type="ARBA" id="ARBA00022741"/>
    </source>
</evidence>
<dbReference type="PANTHER" id="PTHR18866">
    <property type="entry name" value="CARBOXYLASE:PYRUVATE/ACETYL-COA/PROPIONYL-COA CARBOXYLASE"/>
    <property type="match status" value="1"/>
</dbReference>
<gene>
    <name evidence="13" type="ORF">E2R59_06975</name>
</gene>
<dbReference type="PROSITE" id="PS50975">
    <property type="entry name" value="ATP_GRASP"/>
    <property type="match status" value="1"/>
</dbReference>
<keyword evidence="4 8" id="KW-0547">Nucleotide-binding</keyword>